<reference evidence="10" key="2">
    <citation type="submission" date="2023-05" db="EMBL/GenBank/DDBJ databases">
        <authorList>
            <consortium name="Lawrence Berkeley National Laboratory"/>
            <person name="Steindorff A."/>
            <person name="Hensen N."/>
            <person name="Bonometti L."/>
            <person name="Westerberg I."/>
            <person name="Brannstrom I.O."/>
            <person name="Guillou S."/>
            <person name="Cros-Aarteil S."/>
            <person name="Calhoun S."/>
            <person name="Haridas S."/>
            <person name="Kuo A."/>
            <person name="Mondo S."/>
            <person name="Pangilinan J."/>
            <person name="Riley R."/>
            <person name="Labutti K."/>
            <person name="Andreopoulos B."/>
            <person name="Lipzen A."/>
            <person name="Chen C."/>
            <person name="Yanf M."/>
            <person name="Daum C."/>
            <person name="Ng V."/>
            <person name="Clum A."/>
            <person name="Ohm R."/>
            <person name="Martin F."/>
            <person name="Silar P."/>
            <person name="Natvig D."/>
            <person name="Lalanne C."/>
            <person name="Gautier V."/>
            <person name="Ament-Velasquez S.L."/>
            <person name="Kruys A."/>
            <person name="Hutchinson M.I."/>
            <person name="Powell A.J."/>
            <person name="Barry K."/>
            <person name="Miller A.N."/>
            <person name="Grigoriev I.V."/>
            <person name="Debuchy R."/>
            <person name="Gladieux P."/>
            <person name="Thoren M.H."/>
            <person name="Johannesson H."/>
        </authorList>
    </citation>
    <scope>NUCLEOTIDE SEQUENCE</scope>
    <source>
        <strain evidence="10">CBS 538.74</strain>
    </source>
</reference>
<dbReference type="InterPro" id="IPR014743">
    <property type="entry name" value="Cl-channel_core"/>
</dbReference>
<keyword evidence="5" id="KW-0406">Ion transport</keyword>
<feature type="compositionally biased region" description="Low complexity" evidence="8">
    <location>
        <begin position="14"/>
        <end position="27"/>
    </location>
</feature>
<feature type="transmembrane region" description="Helical" evidence="9">
    <location>
        <begin position="581"/>
        <end position="602"/>
    </location>
</feature>
<proteinExistence type="predicted"/>
<evidence type="ECO:0000256" key="6">
    <source>
        <dbReference type="ARBA" id="ARBA00023136"/>
    </source>
</evidence>
<feature type="transmembrane region" description="Helical" evidence="9">
    <location>
        <begin position="255"/>
        <end position="275"/>
    </location>
</feature>
<feature type="transmembrane region" description="Helical" evidence="9">
    <location>
        <begin position="407"/>
        <end position="431"/>
    </location>
</feature>
<reference evidence="10" key="1">
    <citation type="journal article" date="2023" name="Mol. Phylogenet. Evol.">
        <title>Genome-scale phylogeny and comparative genomics of the fungal order Sordariales.</title>
        <authorList>
            <person name="Hensen N."/>
            <person name="Bonometti L."/>
            <person name="Westerberg I."/>
            <person name="Brannstrom I.O."/>
            <person name="Guillou S."/>
            <person name="Cros-Aarteil S."/>
            <person name="Calhoun S."/>
            <person name="Haridas S."/>
            <person name="Kuo A."/>
            <person name="Mondo S."/>
            <person name="Pangilinan J."/>
            <person name="Riley R."/>
            <person name="LaButti K."/>
            <person name="Andreopoulos B."/>
            <person name="Lipzen A."/>
            <person name="Chen C."/>
            <person name="Yan M."/>
            <person name="Daum C."/>
            <person name="Ng V."/>
            <person name="Clum A."/>
            <person name="Steindorff A."/>
            <person name="Ohm R.A."/>
            <person name="Martin F."/>
            <person name="Silar P."/>
            <person name="Natvig D.O."/>
            <person name="Lalanne C."/>
            <person name="Gautier V."/>
            <person name="Ament-Velasquez S.L."/>
            <person name="Kruys A."/>
            <person name="Hutchinson M.I."/>
            <person name="Powell A.J."/>
            <person name="Barry K."/>
            <person name="Miller A.N."/>
            <person name="Grigoriev I.V."/>
            <person name="Debuchy R."/>
            <person name="Gladieux P."/>
            <person name="Hiltunen Thoren M."/>
            <person name="Johannesson H."/>
        </authorList>
    </citation>
    <scope>NUCLEOTIDE SEQUENCE</scope>
    <source>
        <strain evidence="10">CBS 538.74</strain>
    </source>
</reference>
<dbReference type="GO" id="GO:0005794">
    <property type="term" value="C:Golgi apparatus"/>
    <property type="evidence" value="ECO:0007669"/>
    <property type="project" value="TreeGrafter"/>
</dbReference>
<feature type="transmembrane region" description="Helical" evidence="9">
    <location>
        <begin position="174"/>
        <end position="201"/>
    </location>
</feature>
<comment type="caution">
    <text evidence="10">The sequence shown here is derived from an EMBL/GenBank/DDBJ whole genome shotgun (WGS) entry which is preliminary data.</text>
</comment>
<keyword evidence="7" id="KW-0868">Chloride</keyword>
<dbReference type="GO" id="GO:0005769">
    <property type="term" value="C:early endosome"/>
    <property type="evidence" value="ECO:0007669"/>
    <property type="project" value="TreeGrafter"/>
</dbReference>
<keyword evidence="11" id="KW-1185">Reference proteome</keyword>
<dbReference type="InterPro" id="IPR001807">
    <property type="entry name" value="ClC"/>
</dbReference>
<keyword evidence="2" id="KW-0813">Transport</keyword>
<dbReference type="PANTHER" id="PTHR45711">
    <property type="entry name" value="CHLORIDE CHANNEL PROTEIN"/>
    <property type="match status" value="1"/>
</dbReference>
<keyword evidence="4 9" id="KW-1133">Transmembrane helix</keyword>
<dbReference type="EMBL" id="MU856931">
    <property type="protein sequence ID" value="KAK4153756.1"/>
    <property type="molecule type" value="Genomic_DNA"/>
</dbReference>
<evidence type="ECO:0000256" key="1">
    <source>
        <dbReference type="ARBA" id="ARBA00004141"/>
    </source>
</evidence>
<organism evidence="10 11">
    <name type="scientific">Chaetomidium leptoderma</name>
    <dbReference type="NCBI Taxonomy" id="669021"/>
    <lineage>
        <taxon>Eukaryota</taxon>
        <taxon>Fungi</taxon>
        <taxon>Dikarya</taxon>
        <taxon>Ascomycota</taxon>
        <taxon>Pezizomycotina</taxon>
        <taxon>Sordariomycetes</taxon>
        <taxon>Sordariomycetidae</taxon>
        <taxon>Sordariales</taxon>
        <taxon>Chaetomiaceae</taxon>
        <taxon>Chaetomidium</taxon>
    </lineage>
</organism>
<evidence type="ECO:0000313" key="11">
    <source>
        <dbReference type="Proteomes" id="UP001302745"/>
    </source>
</evidence>
<dbReference type="FunFam" id="1.10.3080.10:FF:000013">
    <property type="entry name" value="Voltage-gated chloride channel (ClcA)"/>
    <property type="match status" value="1"/>
</dbReference>
<sequence length="896" mass="98095">MASRRHGPRLPDVAAAAAGNDNNGSSAEQPGHHLSLPNSPTSVRRPAAMSRRPSHNADPPDERSPLLGGARTARVRIHSAHGSPRVPHLTRNQSYADSVKSIRHHSRANSWGQRLIHALGERQESSMADSKGSIFPDDRVWYDQFTSTDWVHDSIADAYRVKALRSRKDFWGRVYVLFDGAQGWLLSALVGFIVAVLAYVVNVSEATVFDFKDGYCAKGWLMNEKKCCPHGPCTDWRDWGEVLQGYPFGERWTEYIVYILAVITLASLSCLLSLTTKTVVPSAYRLTTLDENLAAEAAAPPPENEAEGANVSPRRARGKTEDAPMIYYSAAGSGVAEVRVILSGFVLHGFLGLKTLIIKTIGLILSVASGLSLGKEGPYVHIATCVGNIACRLFTKYDRNDAKRREVLSAAAAAGVAVAFGAPLGGVLFGLEEVAYFFPAKTLFRTFFCCITAALTLKFLNPYGTHKIVMFQVRYLVDWEYFEIISFIMVGVFGGAAGALFIKASRHWAKTFRRIPVIKAYPLLEVVLVAFVTGLIGYWNGLTKLPVAKLLYNLAAPCDDRDNNLEDLGLCPEEIGDIPPILLNLFAAFLIKGLLTIITFGIKVPAGIYVPSMVVGGLMGRLIGHVVQWVVMATPEWGVWGTCGKMPNATCIQPGVYGLIAAGSTMCGVTRLSVTLAVILFELTGSLDYVLPFSLAILVAKWTADAIEPLSIYDLLTEMNSYPYLNNKHKPIFTSDLADIVPRVRKERTIDISNSPVVPALSLRTKLELLHRAGELDGGLPIIRDGILVGLIPAPDLEYALDNLRDEASSMCLMAPVPSIDDSDDGLPDPTDFTPFIDPAPVALDIRSPMDLVYECFVKLGLRYVCVLRDGQYAGMTHKKTFVKYMRELEEKEGHM</sequence>
<keyword evidence="6 9" id="KW-0472">Membrane</keyword>
<keyword evidence="3 9" id="KW-0812">Transmembrane</keyword>
<comment type="subcellular location">
    <subcellularLocation>
        <location evidence="1">Membrane</location>
        <topology evidence="1">Multi-pass membrane protein</topology>
    </subcellularLocation>
</comment>
<feature type="transmembrane region" description="Helical" evidence="9">
    <location>
        <begin position="523"/>
        <end position="541"/>
    </location>
</feature>
<gene>
    <name evidence="10" type="ORF">C8A00DRAFT_33514</name>
</gene>
<dbReference type="CDD" id="cd03684">
    <property type="entry name" value="ClC_3_like"/>
    <property type="match status" value="1"/>
</dbReference>
<evidence type="ECO:0000256" key="5">
    <source>
        <dbReference type="ARBA" id="ARBA00023065"/>
    </source>
</evidence>
<dbReference type="PRINTS" id="PR00762">
    <property type="entry name" value="CLCHANNEL"/>
</dbReference>
<name>A0AAN6ZYN8_9PEZI</name>
<evidence type="ECO:0000256" key="4">
    <source>
        <dbReference type="ARBA" id="ARBA00022989"/>
    </source>
</evidence>
<evidence type="ECO:0000256" key="3">
    <source>
        <dbReference type="ARBA" id="ARBA00022692"/>
    </source>
</evidence>
<evidence type="ECO:0000256" key="2">
    <source>
        <dbReference type="ARBA" id="ARBA00022448"/>
    </source>
</evidence>
<evidence type="ECO:0000313" key="10">
    <source>
        <dbReference type="EMBL" id="KAK4153756.1"/>
    </source>
</evidence>
<dbReference type="SUPFAM" id="SSF54631">
    <property type="entry name" value="CBS-domain pair"/>
    <property type="match status" value="1"/>
</dbReference>
<dbReference type="AlphaFoldDB" id="A0AAN6ZYN8"/>
<evidence type="ECO:0000256" key="9">
    <source>
        <dbReference type="SAM" id="Phobius"/>
    </source>
</evidence>
<dbReference type="SUPFAM" id="SSF81340">
    <property type="entry name" value="Clc chloride channel"/>
    <property type="match status" value="1"/>
</dbReference>
<evidence type="ECO:0000256" key="8">
    <source>
        <dbReference type="SAM" id="MobiDB-lite"/>
    </source>
</evidence>
<accession>A0AAN6ZYN8</accession>
<dbReference type="Pfam" id="PF00654">
    <property type="entry name" value="Voltage_CLC"/>
    <property type="match status" value="1"/>
</dbReference>
<feature type="transmembrane region" description="Helical" evidence="9">
    <location>
        <begin position="379"/>
        <end position="395"/>
    </location>
</feature>
<dbReference type="GO" id="GO:0005886">
    <property type="term" value="C:plasma membrane"/>
    <property type="evidence" value="ECO:0007669"/>
    <property type="project" value="TreeGrafter"/>
</dbReference>
<dbReference type="InterPro" id="IPR046342">
    <property type="entry name" value="CBS_dom_sf"/>
</dbReference>
<dbReference type="GO" id="GO:0005247">
    <property type="term" value="F:voltage-gated chloride channel activity"/>
    <property type="evidence" value="ECO:0007669"/>
    <property type="project" value="TreeGrafter"/>
</dbReference>
<dbReference type="Gene3D" id="1.10.3080.10">
    <property type="entry name" value="Clc chloride channel"/>
    <property type="match status" value="1"/>
</dbReference>
<feature type="transmembrane region" description="Helical" evidence="9">
    <location>
        <begin position="481"/>
        <end position="502"/>
    </location>
</feature>
<evidence type="ECO:0000256" key="7">
    <source>
        <dbReference type="ARBA" id="ARBA00023214"/>
    </source>
</evidence>
<feature type="transmembrane region" description="Helical" evidence="9">
    <location>
        <begin position="356"/>
        <end position="374"/>
    </location>
</feature>
<protein>
    <submittedName>
        <fullName evidence="10">Chloride channel</fullName>
    </submittedName>
</protein>
<dbReference type="PANTHER" id="PTHR45711:SF3">
    <property type="entry name" value="CLC CHANNEL"/>
    <property type="match status" value="1"/>
</dbReference>
<feature type="transmembrane region" description="Helical" evidence="9">
    <location>
        <begin position="609"/>
        <end position="631"/>
    </location>
</feature>
<feature type="region of interest" description="Disordered" evidence="8">
    <location>
        <begin position="1"/>
        <end position="67"/>
    </location>
</feature>
<dbReference type="Proteomes" id="UP001302745">
    <property type="component" value="Unassembled WGS sequence"/>
</dbReference>
<feature type="region of interest" description="Disordered" evidence="8">
    <location>
        <begin position="297"/>
        <end position="317"/>
    </location>
</feature>